<feature type="compositionally biased region" description="Low complexity" evidence="6">
    <location>
        <begin position="194"/>
        <end position="207"/>
    </location>
</feature>
<proteinExistence type="predicted"/>
<dbReference type="PROSITE" id="PS51755">
    <property type="entry name" value="OMPR_PHOB"/>
    <property type="match status" value="1"/>
</dbReference>
<sequence>MAGTEHPVRGTPCIRAAMTAIHTKVLGNMSVSSGYVHISVRNAQNRAAAAQRQGVARQPYGGQPPAGHPGQQQYRVLRSVPGQYDGDSAAPTTAPTPVVTPNGIPGPQAVSADTVARGFVLYVGLDESAAAAAGTSLTKLASQIRSYVQSLVPGAQSHAAVAIAPADAPGENIDVVRQALGDPTAGRRPRTETQRAPQPAQQSARPSGVLIDLSRREVHLDGESLNLTFKEFELLNYLVENASRTVGRDELLSGLWKNAEEVPNERTIDVHIRRLRSKLGRLANTVRTVRGQGYRFYEHPEVVVWAAPEYSI</sequence>
<feature type="DNA-binding region" description="OmpR/PhoB-type" evidence="5">
    <location>
        <begin position="201"/>
        <end position="298"/>
    </location>
</feature>
<dbReference type="Pfam" id="PF00486">
    <property type="entry name" value="Trans_reg_C"/>
    <property type="match status" value="1"/>
</dbReference>
<organism evidence="8 9">
    <name type="scientific">Arthrobacter mangrovi</name>
    <dbReference type="NCBI Taxonomy" id="2966350"/>
    <lineage>
        <taxon>Bacteria</taxon>
        <taxon>Bacillati</taxon>
        <taxon>Actinomycetota</taxon>
        <taxon>Actinomycetes</taxon>
        <taxon>Micrococcales</taxon>
        <taxon>Micrococcaceae</taxon>
        <taxon>Arthrobacter</taxon>
    </lineage>
</organism>
<feature type="region of interest" description="Disordered" evidence="6">
    <location>
        <begin position="182"/>
        <end position="208"/>
    </location>
</feature>
<dbReference type="InterPro" id="IPR036388">
    <property type="entry name" value="WH-like_DNA-bd_sf"/>
</dbReference>
<evidence type="ECO:0000313" key="9">
    <source>
        <dbReference type="Proteomes" id="UP001209654"/>
    </source>
</evidence>
<dbReference type="SUPFAM" id="SSF46894">
    <property type="entry name" value="C-terminal effector domain of the bipartite response regulators"/>
    <property type="match status" value="1"/>
</dbReference>
<dbReference type="InterPro" id="IPR016032">
    <property type="entry name" value="Sig_transdc_resp-reg_C-effctor"/>
</dbReference>
<dbReference type="EMBL" id="BRVS01000019">
    <property type="protein sequence ID" value="GLB68583.1"/>
    <property type="molecule type" value="Genomic_DNA"/>
</dbReference>
<dbReference type="InterPro" id="IPR001867">
    <property type="entry name" value="OmpR/PhoB-type_DNA-bd"/>
</dbReference>
<dbReference type="PANTHER" id="PTHR48111:SF4">
    <property type="entry name" value="DNA-BINDING DUAL TRANSCRIPTIONAL REGULATOR OMPR"/>
    <property type="match status" value="1"/>
</dbReference>
<evidence type="ECO:0000313" key="8">
    <source>
        <dbReference type="EMBL" id="GLB68583.1"/>
    </source>
</evidence>
<feature type="domain" description="OmpR/PhoB-type" evidence="7">
    <location>
        <begin position="201"/>
        <end position="298"/>
    </location>
</feature>
<keyword evidence="9" id="KW-1185">Reference proteome</keyword>
<evidence type="ECO:0000256" key="3">
    <source>
        <dbReference type="ARBA" id="ARBA00023125"/>
    </source>
</evidence>
<keyword evidence="2" id="KW-0805">Transcription regulation</keyword>
<evidence type="ECO:0000256" key="5">
    <source>
        <dbReference type="PROSITE-ProRule" id="PRU01091"/>
    </source>
</evidence>
<reference evidence="8 9" key="1">
    <citation type="journal article" date="2023" name="Int. J. Syst. Evol. Microbiol.">
        <title>Arthrobacter mangrovi sp. nov., an actinobacterium isolated from the rhizosphere of a mangrove.</title>
        <authorList>
            <person name="Hamada M."/>
            <person name="Saitou S."/>
            <person name="Enomoto N."/>
            <person name="Nanri K."/>
            <person name="Hidaka K."/>
            <person name="Miura T."/>
            <person name="Tamura T."/>
        </authorList>
    </citation>
    <scope>NUCLEOTIDE SEQUENCE [LARGE SCALE GENOMIC DNA]</scope>
    <source>
        <strain evidence="8 9">NBRC 112813</strain>
    </source>
</reference>
<keyword evidence="4" id="KW-0804">Transcription</keyword>
<evidence type="ECO:0000259" key="7">
    <source>
        <dbReference type="PROSITE" id="PS51755"/>
    </source>
</evidence>
<evidence type="ECO:0000256" key="1">
    <source>
        <dbReference type="ARBA" id="ARBA00022553"/>
    </source>
</evidence>
<keyword evidence="3 5" id="KW-0238">DNA-binding</keyword>
<evidence type="ECO:0000256" key="6">
    <source>
        <dbReference type="SAM" id="MobiDB-lite"/>
    </source>
</evidence>
<protein>
    <recommendedName>
        <fullName evidence="7">OmpR/PhoB-type domain-containing protein</fullName>
    </recommendedName>
</protein>
<dbReference type="CDD" id="cd00383">
    <property type="entry name" value="trans_reg_C"/>
    <property type="match status" value="1"/>
</dbReference>
<comment type="caution">
    <text evidence="8">The sequence shown here is derived from an EMBL/GenBank/DDBJ whole genome shotgun (WGS) entry which is preliminary data.</text>
</comment>
<dbReference type="Proteomes" id="UP001209654">
    <property type="component" value="Unassembled WGS sequence"/>
</dbReference>
<keyword evidence="1" id="KW-0597">Phosphoprotein</keyword>
<dbReference type="InterPro" id="IPR039420">
    <property type="entry name" value="WalR-like"/>
</dbReference>
<gene>
    <name evidence="8" type="ORF">AHIS1636_30250</name>
</gene>
<feature type="region of interest" description="Disordered" evidence="6">
    <location>
        <begin position="51"/>
        <end position="71"/>
    </location>
</feature>
<dbReference type="Gene3D" id="1.10.10.10">
    <property type="entry name" value="Winged helix-like DNA-binding domain superfamily/Winged helix DNA-binding domain"/>
    <property type="match status" value="1"/>
</dbReference>
<dbReference type="SMART" id="SM00862">
    <property type="entry name" value="Trans_reg_C"/>
    <property type="match status" value="1"/>
</dbReference>
<evidence type="ECO:0000256" key="2">
    <source>
        <dbReference type="ARBA" id="ARBA00023015"/>
    </source>
</evidence>
<name>A0ABQ5MXA5_9MICC</name>
<evidence type="ECO:0000256" key="4">
    <source>
        <dbReference type="ARBA" id="ARBA00023163"/>
    </source>
</evidence>
<accession>A0ABQ5MXA5</accession>
<dbReference type="PANTHER" id="PTHR48111">
    <property type="entry name" value="REGULATOR OF RPOS"/>
    <property type="match status" value="1"/>
</dbReference>